<reference evidence="4 5" key="1">
    <citation type="submission" date="2023-10" db="EMBL/GenBank/DDBJ databases">
        <title>Niallia locisalis sp.nov. isolated from a salt pond sample.</title>
        <authorList>
            <person name="Li X.-J."/>
            <person name="Dong L."/>
        </authorList>
    </citation>
    <scope>NUCLEOTIDE SEQUENCE [LARGE SCALE GENOMIC DNA]</scope>
    <source>
        <strain evidence="4 5">DSM 29761</strain>
    </source>
</reference>
<dbReference type="PANTHER" id="PTHR11601:SF36">
    <property type="entry name" value="CYSTEINE DESULFURASE NIFS-RELATED"/>
    <property type="match status" value="1"/>
</dbReference>
<comment type="cofactor">
    <cofactor evidence="1">
        <name>pyridoxal 5'-phosphate</name>
        <dbReference type="ChEBI" id="CHEBI:597326"/>
    </cofactor>
</comment>
<dbReference type="PIRSF" id="PIRSF005572">
    <property type="entry name" value="NifS"/>
    <property type="match status" value="1"/>
</dbReference>
<evidence type="ECO:0000259" key="3">
    <source>
        <dbReference type="Pfam" id="PF00266"/>
    </source>
</evidence>
<dbReference type="Pfam" id="PF00266">
    <property type="entry name" value="Aminotran_5"/>
    <property type="match status" value="1"/>
</dbReference>
<keyword evidence="5" id="KW-1185">Reference proteome</keyword>
<dbReference type="RefSeq" id="WP_338451487.1">
    <property type="nucleotide sequence ID" value="NZ_CP137640.1"/>
</dbReference>
<proteinExistence type="predicted"/>
<dbReference type="Gene3D" id="3.90.1150.10">
    <property type="entry name" value="Aspartate Aminotransferase, domain 1"/>
    <property type="match status" value="1"/>
</dbReference>
<feature type="domain" description="Aminotransferase class V" evidence="3">
    <location>
        <begin position="3"/>
        <end position="365"/>
    </location>
</feature>
<dbReference type="PANTHER" id="PTHR11601">
    <property type="entry name" value="CYSTEINE DESULFURYLASE FAMILY MEMBER"/>
    <property type="match status" value="1"/>
</dbReference>
<dbReference type="EMBL" id="CP137640">
    <property type="protein sequence ID" value="WVX82590.1"/>
    <property type="molecule type" value="Genomic_DNA"/>
</dbReference>
<keyword evidence="2" id="KW-0663">Pyridoxal phosphate</keyword>
<dbReference type="Gene3D" id="1.10.260.50">
    <property type="match status" value="1"/>
</dbReference>
<gene>
    <name evidence="4" type="ORF">R4Z09_06295</name>
</gene>
<dbReference type="Proteomes" id="UP001357223">
    <property type="component" value="Chromosome"/>
</dbReference>
<accession>A0ABZ2CFU8</accession>
<sequence length="377" mass="41570">MKYFDYAATTPLDSEAANIYVQAATEYYGNTGSLHDIGSTAKDILENCREEFARLLAVQKDGVFFTSGGSESNFLGIHSLLSAKKKQGFHIISSLAEHSSVRSTLDALELQGYEITLLPFTENGQIDIDRLKSATRKDTVLIAIQHGNSEIGSLQPIEEIGNWCQEQQILFHSDCVHTFGKINLNKIINLVDSLSISSHKFYGPKGIGAGYINPKLAWKPYYPGTTHEKGFRPGTVNVPAIAAMTVAAQKSIEKQEWQFTKIEKLRQQLLAILAEAGDQITLYQNTEEQQLPHTLGLRLNGLEGQWVMLECNRLGFAISTGSACSTGLTSASKTMTAMNIPEKIGKEFIRISFGHHTNEQDVAALGETLLNIIHDKH</sequence>
<dbReference type="NCBIfam" id="NF002806">
    <property type="entry name" value="PRK02948.1"/>
    <property type="match status" value="1"/>
</dbReference>
<evidence type="ECO:0000313" key="4">
    <source>
        <dbReference type="EMBL" id="WVX82590.1"/>
    </source>
</evidence>
<organism evidence="4 5">
    <name type="scientific">Niallia oryzisoli</name>
    <dbReference type="NCBI Taxonomy" id="1737571"/>
    <lineage>
        <taxon>Bacteria</taxon>
        <taxon>Bacillati</taxon>
        <taxon>Bacillota</taxon>
        <taxon>Bacilli</taxon>
        <taxon>Bacillales</taxon>
        <taxon>Bacillaceae</taxon>
        <taxon>Niallia</taxon>
    </lineage>
</organism>
<evidence type="ECO:0000256" key="2">
    <source>
        <dbReference type="ARBA" id="ARBA00022898"/>
    </source>
</evidence>
<name>A0ABZ2CFU8_9BACI</name>
<dbReference type="InterPro" id="IPR015421">
    <property type="entry name" value="PyrdxlP-dep_Trfase_major"/>
</dbReference>
<evidence type="ECO:0000256" key="1">
    <source>
        <dbReference type="ARBA" id="ARBA00001933"/>
    </source>
</evidence>
<evidence type="ECO:0000313" key="5">
    <source>
        <dbReference type="Proteomes" id="UP001357223"/>
    </source>
</evidence>
<dbReference type="InterPro" id="IPR015422">
    <property type="entry name" value="PyrdxlP-dep_Trfase_small"/>
</dbReference>
<dbReference type="Gene3D" id="3.40.640.10">
    <property type="entry name" value="Type I PLP-dependent aspartate aminotransferase-like (Major domain)"/>
    <property type="match status" value="1"/>
</dbReference>
<dbReference type="SUPFAM" id="SSF53383">
    <property type="entry name" value="PLP-dependent transferases"/>
    <property type="match status" value="1"/>
</dbReference>
<dbReference type="InterPro" id="IPR000192">
    <property type="entry name" value="Aminotrans_V_dom"/>
</dbReference>
<dbReference type="InterPro" id="IPR015424">
    <property type="entry name" value="PyrdxlP-dep_Trfase"/>
</dbReference>
<protein>
    <submittedName>
        <fullName evidence="4">IscS subfamily cysteine desulfurase</fullName>
    </submittedName>
</protein>
<dbReference type="InterPro" id="IPR016454">
    <property type="entry name" value="Cysteine_dSase"/>
</dbReference>